<dbReference type="InterPro" id="IPR011330">
    <property type="entry name" value="Glyco_hydro/deAcase_b/a-brl"/>
</dbReference>
<dbReference type="Gene3D" id="3.20.20.370">
    <property type="entry name" value="Glycoside hydrolase/deacetylase"/>
    <property type="match status" value="1"/>
</dbReference>
<dbReference type="SUPFAM" id="SSF88713">
    <property type="entry name" value="Glycoside hydrolase/deacetylase"/>
    <property type="match status" value="1"/>
</dbReference>
<dbReference type="EMBL" id="JAKLWS010000022">
    <property type="protein sequence ID" value="MCG2589886.1"/>
    <property type="molecule type" value="Genomic_DNA"/>
</dbReference>
<protein>
    <submittedName>
        <fullName evidence="2">Polysaccharide deacetylase family protein</fullName>
    </submittedName>
</protein>
<name>A0ABS9KGA2_9BACT</name>
<evidence type="ECO:0000313" key="2">
    <source>
        <dbReference type="EMBL" id="MCG2589886.1"/>
    </source>
</evidence>
<sequence length="259" mass="29097">MKRRSFLKTSLLGTVGLGLNACIQTKKTHIFTLSFDDGFKKSFYKIADIYDEHGLSACLNIIASGHLPSFQKVDEWILPELMGNFDDWNALQGRGHEIMPHSWQHLNLANQPLDEAKELIVRCLDYFEEHLDGFDASRAVFNYPFNSSTPELEQFTLTKVRALRSSGETALNVIPSSSEPFLIGCQSMGPGNIDHWVEQQVNDFLKTDGGWLVLNVHGLDDEGWGPMSTTYLENLIARLVQVEKLEILPAGEVLKRTAS</sequence>
<reference evidence="2" key="2">
    <citation type="submission" date="2024-05" db="EMBL/GenBank/DDBJ databases">
        <title>Rhodohalobacter halophilus gen. nov., sp. nov., a moderately halophilic member of the family Balneolaceae.</title>
        <authorList>
            <person name="Xia J."/>
        </authorList>
    </citation>
    <scope>NUCLEOTIDE SEQUENCE</scope>
    <source>
        <strain evidence="2">WB101</strain>
    </source>
</reference>
<dbReference type="Pfam" id="PF01522">
    <property type="entry name" value="Polysacc_deac_1"/>
    <property type="match status" value="1"/>
</dbReference>
<feature type="domain" description="NodB homology" evidence="1">
    <location>
        <begin position="26"/>
        <end position="150"/>
    </location>
</feature>
<evidence type="ECO:0000313" key="3">
    <source>
        <dbReference type="Proteomes" id="UP001165366"/>
    </source>
</evidence>
<proteinExistence type="predicted"/>
<accession>A0ABS9KGA2</accession>
<dbReference type="RefSeq" id="WP_237855244.1">
    <property type="nucleotide sequence ID" value="NZ_JAKLWS010000022.1"/>
</dbReference>
<comment type="caution">
    <text evidence="2">The sequence shown here is derived from an EMBL/GenBank/DDBJ whole genome shotgun (WGS) entry which is preliminary data.</text>
</comment>
<dbReference type="InterPro" id="IPR002509">
    <property type="entry name" value="NODB_dom"/>
</dbReference>
<keyword evidence="3" id="KW-1185">Reference proteome</keyword>
<gene>
    <name evidence="2" type="ORF">L6773_14995</name>
</gene>
<dbReference type="Proteomes" id="UP001165366">
    <property type="component" value="Unassembled WGS sequence"/>
</dbReference>
<organism evidence="2 3">
    <name type="scientific">Rhodohalobacter sulfatireducens</name>
    <dbReference type="NCBI Taxonomy" id="2911366"/>
    <lineage>
        <taxon>Bacteria</taxon>
        <taxon>Pseudomonadati</taxon>
        <taxon>Balneolota</taxon>
        <taxon>Balneolia</taxon>
        <taxon>Balneolales</taxon>
        <taxon>Balneolaceae</taxon>
        <taxon>Rhodohalobacter</taxon>
    </lineage>
</organism>
<evidence type="ECO:0000259" key="1">
    <source>
        <dbReference type="Pfam" id="PF01522"/>
    </source>
</evidence>
<reference evidence="2" key="1">
    <citation type="submission" date="2022-01" db="EMBL/GenBank/DDBJ databases">
        <authorList>
            <person name="Wang Y."/>
        </authorList>
    </citation>
    <scope>NUCLEOTIDE SEQUENCE</scope>
    <source>
        <strain evidence="2">WB101</strain>
    </source>
</reference>